<dbReference type="RefSeq" id="WP_090335002.1">
    <property type="nucleotide sequence ID" value="NZ_FNXY01000003.1"/>
</dbReference>
<organism evidence="2 3">
    <name type="scientific">Dyadobacter koreensis</name>
    <dbReference type="NCBI Taxonomy" id="408657"/>
    <lineage>
        <taxon>Bacteria</taxon>
        <taxon>Pseudomonadati</taxon>
        <taxon>Bacteroidota</taxon>
        <taxon>Cytophagia</taxon>
        <taxon>Cytophagales</taxon>
        <taxon>Spirosomataceae</taxon>
        <taxon>Dyadobacter</taxon>
    </lineage>
</organism>
<name>A0A1H6TDW7_9BACT</name>
<dbReference type="EMBL" id="FNXY01000003">
    <property type="protein sequence ID" value="SEI74435.1"/>
    <property type="molecule type" value="Genomic_DNA"/>
</dbReference>
<dbReference type="Proteomes" id="UP000199532">
    <property type="component" value="Unassembled WGS sequence"/>
</dbReference>
<sequence length="569" mass="65958">MASIESLKQQLKDLLILNHGDIKITEYPNLVYEGRELDFNLGQLNQLIQQVYSEIDWRPYEIINTKLELVIRKGILSTDQFEEIVSLVGDSINRNIVEQYIVAELTKRNFKPREINHPDPLSIQNKWMTDVVWPEYKESLIEVEWLGEKASSLSKLADISFNNRDDAKYFLRNGNYLPGLVTALTKSATRADEFARIIEEEFDSEKRYLRILYKLNPRLPFRFEDELYSDVSVLLQKACDTPQGYHALLESYRKGILQIWIQEADPVVALNLSTQYDLNSFLRFLYKTDSTLPFYIENHRFLTPDALADYAKKDFSIWLSVAESMAAKNIQEWFTGIGKEDWNDQITDSYAFLSHAGYYSEREIRLAMVQALFHIINLLSDKPRLKIDQEKVQLLSVNGGAVLNHQISISLKNEGYVKVKLYFKFLKEGISVSKDILEFNNLEGKLRENIDIVIDTFLFQKDQLYNLELVVSSVYEDITVPVEIKVIFPKKAYITKLVLYGFMTACYFGAFRFLLGVFLDYKGWLVHNPEIGNPDDVLGNSPLLSFFLFAMFILGGVFSFSLVKKYEKI</sequence>
<dbReference type="STRING" id="408657.SAMN04487995_1986"/>
<evidence type="ECO:0000313" key="3">
    <source>
        <dbReference type="Proteomes" id="UP000199532"/>
    </source>
</evidence>
<feature type="transmembrane region" description="Helical" evidence="1">
    <location>
        <begin position="543"/>
        <end position="563"/>
    </location>
</feature>
<dbReference type="OrthoDB" id="910911at2"/>
<feature type="transmembrane region" description="Helical" evidence="1">
    <location>
        <begin position="497"/>
        <end position="519"/>
    </location>
</feature>
<accession>A0A1H6TDW7</accession>
<evidence type="ECO:0000313" key="2">
    <source>
        <dbReference type="EMBL" id="SEI74435.1"/>
    </source>
</evidence>
<protein>
    <submittedName>
        <fullName evidence="2">Uncharacterized protein</fullName>
    </submittedName>
</protein>
<evidence type="ECO:0000256" key="1">
    <source>
        <dbReference type="SAM" id="Phobius"/>
    </source>
</evidence>
<keyword evidence="1" id="KW-0812">Transmembrane</keyword>
<reference evidence="2 3" key="1">
    <citation type="submission" date="2016-10" db="EMBL/GenBank/DDBJ databases">
        <authorList>
            <person name="de Groot N.N."/>
        </authorList>
    </citation>
    <scope>NUCLEOTIDE SEQUENCE [LARGE SCALE GENOMIC DNA]</scope>
    <source>
        <strain evidence="2 3">DSM 19938</strain>
    </source>
</reference>
<dbReference type="AlphaFoldDB" id="A0A1H6TDW7"/>
<keyword evidence="1" id="KW-0472">Membrane</keyword>
<gene>
    <name evidence="2" type="ORF">SAMN04487995_1986</name>
</gene>
<keyword evidence="3" id="KW-1185">Reference proteome</keyword>
<keyword evidence="1" id="KW-1133">Transmembrane helix</keyword>
<proteinExistence type="predicted"/>